<sequence>MLSTDVPVLFDQPLGPHHELVGRWALSLEKTMRTLTRPAARRHIERVFDATVLDVLNSVDLVDLRVVVLQGGEQGGPPAIAIICESLGQIDLGWIETGDAPVAWRAAAYRALERNLGRVLPIYGYPFLFDEIAMYYWDGETEDDAARQSLIAYHGADADDLENMVLPSEMNARRPAWMIAANAAPSKRLPGALRRRLNALGRTSKALGGLESARNAWNCDFEIIQDYIPGYEECSSLPPLTLVPFEQFARELDDIARNGMEMGFMDIAGIFPLPHADRIDDWFTSLRLGAQFLVAAQDLIRLDPTTL</sequence>
<name>A0AA43BA32_SPHYA</name>
<gene>
    <name evidence="1" type="ORF">N5J77_23190</name>
</gene>
<accession>A0AA43BA32</accession>
<proteinExistence type="predicted"/>
<dbReference type="RefSeq" id="WP_231736730.1">
    <property type="nucleotide sequence ID" value="NZ_JAOCKX010000047.1"/>
</dbReference>
<dbReference type="AlphaFoldDB" id="A0AA43BA32"/>
<evidence type="ECO:0000313" key="1">
    <source>
        <dbReference type="EMBL" id="MDH2134041.1"/>
    </source>
</evidence>
<comment type="caution">
    <text evidence="1">The sequence shown here is derived from an EMBL/GenBank/DDBJ whole genome shotgun (WGS) entry which is preliminary data.</text>
</comment>
<evidence type="ECO:0000313" key="2">
    <source>
        <dbReference type="Proteomes" id="UP001162318"/>
    </source>
</evidence>
<protein>
    <recommendedName>
        <fullName evidence="3">PRTRC system protein F</fullName>
    </recommendedName>
</protein>
<evidence type="ECO:0008006" key="3">
    <source>
        <dbReference type="Google" id="ProtNLM"/>
    </source>
</evidence>
<reference evidence="1" key="1">
    <citation type="submission" date="2022-09" db="EMBL/GenBank/DDBJ databases">
        <title>Intensive care unit water sources are persistently colonized with multi-drug resistant bacteria and are the site of extensive horizontal gene transfer of antibiotic resistance genes.</title>
        <authorList>
            <person name="Diorio-Toth L."/>
        </authorList>
    </citation>
    <scope>NUCLEOTIDE SEQUENCE</scope>
    <source>
        <strain evidence="1">GD03659</strain>
    </source>
</reference>
<dbReference type="Proteomes" id="UP001162318">
    <property type="component" value="Unassembled WGS sequence"/>
</dbReference>
<dbReference type="EMBL" id="JAOCKX010000047">
    <property type="protein sequence ID" value="MDH2134041.1"/>
    <property type="molecule type" value="Genomic_DNA"/>
</dbReference>
<organism evidence="1 2">
    <name type="scientific">Sphingobium yanoikuyae</name>
    <name type="common">Sphingomonas yanoikuyae</name>
    <dbReference type="NCBI Taxonomy" id="13690"/>
    <lineage>
        <taxon>Bacteria</taxon>
        <taxon>Pseudomonadati</taxon>
        <taxon>Pseudomonadota</taxon>
        <taxon>Alphaproteobacteria</taxon>
        <taxon>Sphingomonadales</taxon>
        <taxon>Sphingomonadaceae</taxon>
        <taxon>Sphingobium</taxon>
    </lineage>
</organism>